<dbReference type="RefSeq" id="WP_329509423.1">
    <property type="nucleotide sequence ID" value="NZ_BAAAYZ010000063.1"/>
</dbReference>
<name>A0ABU7FLJ6_9ACTN</name>
<keyword evidence="3" id="KW-1185">Reference proteome</keyword>
<accession>A0ABU7FLJ6</accession>
<dbReference type="Gene3D" id="3.40.50.1820">
    <property type="entry name" value="alpha/beta hydrolase"/>
    <property type="match status" value="1"/>
</dbReference>
<dbReference type="Pfam" id="PF12697">
    <property type="entry name" value="Abhydrolase_6"/>
    <property type="match status" value="1"/>
</dbReference>
<evidence type="ECO:0000313" key="2">
    <source>
        <dbReference type="EMBL" id="MED7825000.1"/>
    </source>
</evidence>
<dbReference type="EMBL" id="JAYWVC010000091">
    <property type="protein sequence ID" value="MED7825000.1"/>
    <property type="molecule type" value="Genomic_DNA"/>
</dbReference>
<dbReference type="PANTHER" id="PTHR37017:SF11">
    <property type="entry name" value="ESTERASE_LIPASE_THIOESTERASE DOMAIN-CONTAINING PROTEIN"/>
    <property type="match status" value="1"/>
</dbReference>
<dbReference type="PANTHER" id="PTHR37017">
    <property type="entry name" value="AB HYDROLASE-1 DOMAIN-CONTAINING PROTEIN-RELATED"/>
    <property type="match status" value="1"/>
</dbReference>
<dbReference type="InterPro" id="IPR052897">
    <property type="entry name" value="Sec-Metab_Biosynth_Hydrolase"/>
</dbReference>
<dbReference type="InterPro" id="IPR029058">
    <property type="entry name" value="AB_hydrolase_fold"/>
</dbReference>
<keyword evidence="2" id="KW-0378">Hydrolase</keyword>
<sequence length="278" mass="28661">MGPELTRRHLLATGAAVAGTAALTGPLSSPASATDRPTARTKPTVVLVHGGFADASCWNGVIEQLQHAGYPTLAPANPLRSLPTDAAYLASVLQSVSGPIVLVGHSYGGGVITNAAVGIPGVKALVYIAAFVPDKGEQLGVLINKYPGSIIQAATRPVPYPNPDGTTGTDLYLEADKFRVAFAADLPVATTRLMQATQRPFSAACFTDATTAAAWRTLPTWGLVAGADKAIPPALERFFYERASARKVVEIPGASHVAMTSHPGITARLVEAAADATG</sequence>
<dbReference type="GO" id="GO:0016787">
    <property type="term" value="F:hydrolase activity"/>
    <property type="evidence" value="ECO:0007669"/>
    <property type="project" value="UniProtKB-KW"/>
</dbReference>
<proteinExistence type="predicted"/>
<reference evidence="2" key="1">
    <citation type="submission" date="2024-01" db="EMBL/GenBank/DDBJ databases">
        <title>First draft genome sequence data of TA4-1, the type strain of Gram-positive actinobacterium Streptomyces chiangmaiensis.</title>
        <authorList>
            <person name="Yasawong M."/>
            <person name="Nantapong N."/>
        </authorList>
    </citation>
    <scope>NUCLEOTIDE SEQUENCE</scope>
    <source>
        <strain evidence="2">TA4-1</strain>
    </source>
</reference>
<protein>
    <submittedName>
        <fullName evidence="2">Alpha/beta hydrolase</fullName>
    </submittedName>
</protein>
<dbReference type="SUPFAM" id="SSF53474">
    <property type="entry name" value="alpha/beta-Hydrolases"/>
    <property type="match status" value="1"/>
</dbReference>
<organism evidence="2 3">
    <name type="scientific">Streptomyces chiangmaiensis</name>
    <dbReference type="NCBI Taxonomy" id="766497"/>
    <lineage>
        <taxon>Bacteria</taxon>
        <taxon>Bacillati</taxon>
        <taxon>Actinomycetota</taxon>
        <taxon>Actinomycetes</taxon>
        <taxon>Kitasatosporales</taxon>
        <taxon>Streptomycetaceae</taxon>
        <taxon>Streptomyces</taxon>
    </lineage>
</organism>
<dbReference type="PROSITE" id="PS51318">
    <property type="entry name" value="TAT"/>
    <property type="match status" value="1"/>
</dbReference>
<dbReference type="InterPro" id="IPR006311">
    <property type="entry name" value="TAT_signal"/>
</dbReference>
<dbReference type="Proteomes" id="UP001333996">
    <property type="component" value="Unassembled WGS sequence"/>
</dbReference>
<comment type="caution">
    <text evidence="2">The sequence shown here is derived from an EMBL/GenBank/DDBJ whole genome shotgun (WGS) entry which is preliminary data.</text>
</comment>
<evidence type="ECO:0000259" key="1">
    <source>
        <dbReference type="Pfam" id="PF12697"/>
    </source>
</evidence>
<dbReference type="InterPro" id="IPR000073">
    <property type="entry name" value="AB_hydrolase_1"/>
</dbReference>
<feature type="domain" description="AB hydrolase-1" evidence="1">
    <location>
        <begin position="45"/>
        <end position="268"/>
    </location>
</feature>
<gene>
    <name evidence="2" type="ORF">VXC91_24160</name>
</gene>
<evidence type="ECO:0000313" key="3">
    <source>
        <dbReference type="Proteomes" id="UP001333996"/>
    </source>
</evidence>